<protein>
    <recommendedName>
        <fullName evidence="3">PIN domain-containing protein</fullName>
    </recommendedName>
</protein>
<organism evidence="1 2">
    <name type="scientific">Dulcicalothrix desertica PCC 7102</name>
    <dbReference type="NCBI Taxonomy" id="232991"/>
    <lineage>
        <taxon>Bacteria</taxon>
        <taxon>Bacillati</taxon>
        <taxon>Cyanobacteriota</taxon>
        <taxon>Cyanophyceae</taxon>
        <taxon>Nostocales</taxon>
        <taxon>Calotrichaceae</taxon>
        <taxon>Dulcicalothrix</taxon>
    </lineage>
</organism>
<dbReference type="AlphaFoldDB" id="A0A433UP33"/>
<evidence type="ECO:0000313" key="1">
    <source>
        <dbReference type="EMBL" id="RUS95614.1"/>
    </source>
</evidence>
<evidence type="ECO:0000313" key="2">
    <source>
        <dbReference type="Proteomes" id="UP000271624"/>
    </source>
</evidence>
<evidence type="ECO:0008006" key="3">
    <source>
        <dbReference type="Google" id="ProtNLM"/>
    </source>
</evidence>
<accession>A0A433UP33</accession>
<dbReference type="Proteomes" id="UP000271624">
    <property type="component" value="Unassembled WGS sequence"/>
</dbReference>
<reference evidence="1" key="2">
    <citation type="journal article" date="2019" name="Genome Biol. Evol.">
        <title>Day and night: Metabolic profiles and evolutionary relationships of six axenic non-marine cyanobacteria.</title>
        <authorList>
            <person name="Will S.E."/>
            <person name="Henke P."/>
            <person name="Boedeker C."/>
            <person name="Huang S."/>
            <person name="Brinkmann H."/>
            <person name="Rohde M."/>
            <person name="Jarek M."/>
            <person name="Friedl T."/>
            <person name="Seufert S."/>
            <person name="Schumacher M."/>
            <person name="Overmann J."/>
            <person name="Neumann-Schaal M."/>
            <person name="Petersen J."/>
        </authorList>
    </citation>
    <scope>NUCLEOTIDE SEQUENCE [LARGE SCALE GENOMIC DNA]</scope>
    <source>
        <strain evidence="1">PCC 7102</strain>
    </source>
</reference>
<dbReference type="InterPro" id="IPR029060">
    <property type="entry name" value="PIN-like_dom_sf"/>
</dbReference>
<keyword evidence="2" id="KW-1185">Reference proteome</keyword>
<proteinExistence type="predicted"/>
<dbReference type="SUPFAM" id="SSF88723">
    <property type="entry name" value="PIN domain-like"/>
    <property type="match status" value="1"/>
</dbReference>
<name>A0A433UP33_9CYAN</name>
<dbReference type="EMBL" id="RSCL01000040">
    <property type="protein sequence ID" value="RUS95614.1"/>
    <property type="molecule type" value="Genomic_DNA"/>
</dbReference>
<sequence>MVAQRLINENLQRFEKVFLGAEDYEATITRMLGLNLPGGGIYDALIAQAALKGNVDRLLTLNPNDFALG</sequence>
<gene>
    <name evidence="1" type="ORF">DSM106972_089700</name>
</gene>
<reference evidence="1" key="1">
    <citation type="submission" date="2018-12" db="EMBL/GenBank/DDBJ databases">
        <authorList>
            <person name="Will S."/>
            <person name="Neumann-Schaal M."/>
            <person name="Henke P."/>
        </authorList>
    </citation>
    <scope>NUCLEOTIDE SEQUENCE</scope>
    <source>
        <strain evidence="1">PCC 7102</strain>
    </source>
</reference>
<comment type="caution">
    <text evidence="1">The sequence shown here is derived from an EMBL/GenBank/DDBJ whole genome shotgun (WGS) entry which is preliminary data.</text>
</comment>